<accession>A0A7R9Q8H6</accession>
<dbReference type="GO" id="GO:0005525">
    <property type="term" value="F:GTP binding"/>
    <property type="evidence" value="ECO:0007669"/>
    <property type="project" value="UniProtKB-KW"/>
</dbReference>
<protein>
    <submittedName>
        <fullName evidence="3">Uncharacterized protein</fullName>
    </submittedName>
</protein>
<gene>
    <name evidence="3" type="ORF">OSB1V03_LOCUS15815</name>
</gene>
<dbReference type="GO" id="GO:0003924">
    <property type="term" value="F:GTPase activity"/>
    <property type="evidence" value="ECO:0007669"/>
    <property type="project" value="InterPro"/>
</dbReference>
<keyword evidence="1" id="KW-0547">Nucleotide-binding</keyword>
<keyword evidence="4" id="KW-1185">Reference proteome</keyword>
<proteinExistence type="predicted"/>
<organism evidence="3">
    <name type="scientific">Medioppia subpectinata</name>
    <dbReference type="NCBI Taxonomy" id="1979941"/>
    <lineage>
        <taxon>Eukaryota</taxon>
        <taxon>Metazoa</taxon>
        <taxon>Ecdysozoa</taxon>
        <taxon>Arthropoda</taxon>
        <taxon>Chelicerata</taxon>
        <taxon>Arachnida</taxon>
        <taxon>Acari</taxon>
        <taxon>Acariformes</taxon>
        <taxon>Sarcoptiformes</taxon>
        <taxon>Oribatida</taxon>
        <taxon>Brachypylina</taxon>
        <taxon>Oppioidea</taxon>
        <taxon>Oppiidae</taxon>
        <taxon>Medioppia</taxon>
    </lineage>
</organism>
<name>A0A7R9Q8H6_9ACAR</name>
<evidence type="ECO:0000256" key="1">
    <source>
        <dbReference type="ARBA" id="ARBA00022741"/>
    </source>
</evidence>
<dbReference type="Pfam" id="PF00071">
    <property type="entry name" value="Ras"/>
    <property type="match status" value="1"/>
</dbReference>
<dbReference type="Gene3D" id="3.40.50.300">
    <property type="entry name" value="P-loop containing nucleotide triphosphate hydrolases"/>
    <property type="match status" value="1"/>
</dbReference>
<dbReference type="InterPro" id="IPR001806">
    <property type="entry name" value="Small_GTPase"/>
</dbReference>
<dbReference type="EMBL" id="CAJPIZ010016837">
    <property type="protein sequence ID" value="CAG2115854.1"/>
    <property type="molecule type" value="Genomic_DNA"/>
</dbReference>
<dbReference type="AlphaFoldDB" id="A0A7R9Q8H6"/>
<dbReference type="EMBL" id="OC871412">
    <property type="protein sequence ID" value="CAD7635424.1"/>
    <property type="molecule type" value="Genomic_DNA"/>
</dbReference>
<evidence type="ECO:0000256" key="2">
    <source>
        <dbReference type="ARBA" id="ARBA00023134"/>
    </source>
</evidence>
<reference evidence="3" key="1">
    <citation type="submission" date="2020-11" db="EMBL/GenBank/DDBJ databases">
        <authorList>
            <person name="Tran Van P."/>
        </authorList>
    </citation>
    <scope>NUCLEOTIDE SEQUENCE</scope>
</reference>
<sequence>MIANRVISKFVLPYDTSSTPYNNSDFDPEVYDLCQQELGSNHLRVAKCIVVGDIAVGKTCLINRFGYNVYANNYKATIGVDFDVQKFEILNTPFSLQIFNIFAIETSIHKLLYH</sequence>
<keyword evidence="2" id="KW-0342">GTP-binding</keyword>
<dbReference type="Proteomes" id="UP000759131">
    <property type="component" value="Unassembled WGS sequence"/>
</dbReference>
<dbReference type="PROSITE" id="PS51419">
    <property type="entry name" value="RAB"/>
    <property type="match status" value="1"/>
</dbReference>
<dbReference type="PRINTS" id="PR00449">
    <property type="entry name" value="RASTRNSFRMNG"/>
</dbReference>
<dbReference type="SUPFAM" id="SSF52540">
    <property type="entry name" value="P-loop containing nucleoside triphosphate hydrolases"/>
    <property type="match status" value="1"/>
</dbReference>
<evidence type="ECO:0000313" key="4">
    <source>
        <dbReference type="Proteomes" id="UP000759131"/>
    </source>
</evidence>
<dbReference type="OrthoDB" id="413584at2759"/>
<dbReference type="InterPro" id="IPR027417">
    <property type="entry name" value="P-loop_NTPase"/>
</dbReference>
<evidence type="ECO:0000313" key="3">
    <source>
        <dbReference type="EMBL" id="CAD7635424.1"/>
    </source>
</evidence>
<dbReference type="PANTHER" id="PTHR47977">
    <property type="entry name" value="RAS-RELATED PROTEIN RAB"/>
    <property type="match status" value="1"/>
</dbReference>
<dbReference type="InterPro" id="IPR050227">
    <property type="entry name" value="Rab"/>
</dbReference>